<dbReference type="PANTHER" id="PTHR43019">
    <property type="entry name" value="SERINE ENDOPROTEASE DEGS"/>
    <property type="match status" value="1"/>
</dbReference>
<feature type="compositionally biased region" description="Low complexity" evidence="1">
    <location>
        <begin position="417"/>
        <end position="437"/>
    </location>
</feature>
<dbReference type="OrthoDB" id="8560253at2"/>
<organism evidence="3 4">
    <name type="scientific">Mariniblastus fucicola</name>
    <dbReference type="NCBI Taxonomy" id="980251"/>
    <lineage>
        <taxon>Bacteria</taxon>
        <taxon>Pseudomonadati</taxon>
        <taxon>Planctomycetota</taxon>
        <taxon>Planctomycetia</taxon>
        <taxon>Pirellulales</taxon>
        <taxon>Pirellulaceae</taxon>
        <taxon>Mariniblastus</taxon>
    </lineage>
</organism>
<dbReference type="KEGG" id="mff:MFFC18_22330"/>
<dbReference type="Pfam" id="PF13365">
    <property type="entry name" value="Trypsin_2"/>
    <property type="match status" value="1"/>
</dbReference>
<gene>
    <name evidence="3" type="ORF">MFFC18_22330</name>
</gene>
<dbReference type="AlphaFoldDB" id="A0A5B9PIA1"/>
<evidence type="ECO:0008006" key="5">
    <source>
        <dbReference type="Google" id="ProtNLM"/>
    </source>
</evidence>
<dbReference type="STRING" id="980251.GCA_001642875_00074"/>
<evidence type="ECO:0000313" key="3">
    <source>
        <dbReference type="EMBL" id="QEG22353.1"/>
    </source>
</evidence>
<feature type="region of interest" description="Disordered" evidence="1">
    <location>
        <begin position="125"/>
        <end position="153"/>
    </location>
</feature>
<name>A0A5B9PIA1_9BACT</name>
<dbReference type="Gene3D" id="2.40.10.120">
    <property type="match status" value="1"/>
</dbReference>
<evidence type="ECO:0000256" key="2">
    <source>
        <dbReference type="SAM" id="SignalP"/>
    </source>
</evidence>
<dbReference type="Proteomes" id="UP000322214">
    <property type="component" value="Chromosome"/>
</dbReference>
<protein>
    <recommendedName>
        <fullName evidence="5">Thioredoxin</fullName>
    </recommendedName>
</protein>
<dbReference type="EMBL" id="CP042912">
    <property type="protein sequence ID" value="QEG22353.1"/>
    <property type="molecule type" value="Genomic_DNA"/>
</dbReference>
<dbReference type="Gene3D" id="3.40.30.10">
    <property type="entry name" value="Glutaredoxin"/>
    <property type="match status" value="1"/>
</dbReference>
<accession>A0A5B9PIA1</accession>
<dbReference type="InterPro" id="IPR036249">
    <property type="entry name" value="Thioredoxin-like_sf"/>
</dbReference>
<dbReference type="InterPro" id="IPR009003">
    <property type="entry name" value="Peptidase_S1_PA"/>
</dbReference>
<dbReference type="SUPFAM" id="SSF50494">
    <property type="entry name" value="Trypsin-like serine proteases"/>
    <property type="match status" value="1"/>
</dbReference>
<feature type="region of interest" description="Disordered" evidence="1">
    <location>
        <begin position="407"/>
        <end position="446"/>
    </location>
</feature>
<evidence type="ECO:0000256" key="1">
    <source>
        <dbReference type="SAM" id="MobiDB-lite"/>
    </source>
</evidence>
<dbReference type="SUPFAM" id="SSF52833">
    <property type="entry name" value="Thioredoxin-like"/>
    <property type="match status" value="1"/>
</dbReference>
<dbReference type="CDD" id="cd02947">
    <property type="entry name" value="TRX_family"/>
    <property type="match status" value="1"/>
</dbReference>
<feature type="signal peptide" evidence="2">
    <location>
        <begin position="1"/>
        <end position="32"/>
    </location>
</feature>
<sequence length="503" mass="54798" precursor="true">MTTIGNPRTVWQYTPALLLLVLVSFCSTLTAAADEKPMLYFFTSKGCAPCIQVKHVIKQLGTEGYPVTTVDVGERPDWADAFRVTHTPTLALVRSNEVLAWQPRPMRAEELRGWFRTIGYTPTRPAGTLKQSTRTASDDSPRTRPVQTKVSLASNKSVAKSGAAFSTPTMHKGTDRPQNRFEARALNATVRLQVKDETGTSYATGTVIHTHQGESLVMTCGHVFRESGGSGEITAEFGFANGATVKVPGKLLDYDAKANDIALVAIQNGNHSLNAVEVAIADLKVDRGDRVFSVGCDHGDDPTIRNTAIKNLARYDGSMKYDIYGRPVNGRSGGGLFNAQGQLIGVCNAAAVEVDEGIYSALETVHWQITKTNLEHLFQSTPASPLRDRRMIASNAAANAADSRNLVPIRRQRETPRSLAPRTAPRTAPRVAAASSPVQNVSFQSPVRSSDQEVIITVRSKSNPQDSRTITISDPTPKLLDYLGGMEGDESRSLKMAQYREWR</sequence>
<evidence type="ECO:0000313" key="4">
    <source>
        <dbReference type="Proteomes" id="UP000322214"/>
    </source>
</evidence>
<feature type="chain" id="PRO_5022810846" description="Thioredoxin" evidence="2">
    <location>
        <begin position="33"/>
        <end position="503"/>
    </location>
</feature>
<reference evidence="3 4" key="1">
    <citation type="submission" date="2019-08" db="EMBL/GenBank/DDBJ databases">
        <title>Deep-cultivation of Planctomycetes and their phenomic and genomic characterization uncovers novel biology.</title>
        <authorList>
            <person name="Wiegand S."/>
            <person name="Jogler M."/>
            <person name="Boedeker C."/>
            <person name="Pinto D."/>
            <person name="Vollmers J."/>
            <person name="Rivas-Marin E."/>
            <person name="Kohn T."/>
            <person name="Peeters S.H."/>
            <person name="Heuer A."/>
            <person name="Rast P."/>
            <person name="Oberbeckmann S."/>
            <person name="Bunk B."/>
            <person name="Jeske O."/>
            <person name="Meyerdierks A."/>
            <person name="Storesund J.E."/>
            <person name="Kallscheuer N."/>
            <person name="Luecker S."/>
            <person name="Lage O.M."/>
            <person name="Pohl T."/>
            <person name="Merkel B.J."/>
            <person name="Hornburger P."/>
            <person name="Mueller R.-W."/>
            <person name="Bruemmer F."/>
            <person name="Labrenz M."/>
            <person name="Spormann A.M."/>
            <person name="Op den Camp H."/>
            <person name="Overmann J."/>
            <person name="Amann R."/>
            <person name="Jetten M.S.M."/>
            <person name="Mascher T."/>
            <person name="Medema M.H."/>
            <person name="Devos D.P."/>
            <person name="Kaster A.-K."/>
            <person name="Ovreas L."/>
            <person name="Rohde M."/>
            <person name="Galperin M.Y."/>
            <person name="Jogler C."/>
        </authorList>
    </citation>
    <scope>NUCLEOTIDE SEQUENCE [LARGE SCALE GENOMIC DNA]</scope>
    <source>
        <strain evidence="3 4">FC18</strain>
    </source>
</reference>
<proteinExistence type="predicted"/>
<keyword evidence="2" id="KW-0732">Signal</keyword>
<dbReference type="RefSeq" id="WP_084416669.1">
    <property type="nucleotide sequence ID" value="NZ_CP042912.1"/>
</dbReference>
<dbReference type="PANTHER" id="PTHR43019:SF63">
    <property type="entry name" value="SERINE PROTEASE"/>
    <property type="match status" value="1"/>
</dbReference>
<keyword evidence="4" id="KW-1185">Reference proteome</keyword>